<dbReference type="AlphaFoldDB" id="A0A9P9WPM2"/>
<feature type="compositionally biased region" description="Basic and acidic residues" evidence="1">
    <location>
        <begin position="236"/>
        <end position="248"/>
    </location>
</feature>
<reference evidence="3" key="1">
    <citation type="submission" date="2021-03" db="EMBL/GenBank/DDBJ databases">
        <title>Revisited historic fungal species revealed as producer of novel bioactive compounds through whole genome sequencing and comparative genomics.</title>
        <authorList>
            <person name="Vignolle G.A."/>
            <person name="Hochenegger N."/>
            <person name="Mach R.L."/>
            <person name="Mach-Aigner A.R."/>
            <person name="Javad Rahimi M."/>
            <person name="Salim K.A."/>
            <person name="Chan C.M."/>
            <person name="Lim L.B.L."/>
            <person name="Cai F."/>
            <person name="Druzhinina I.S."/>
            <person name="U'Ren J.M."/>
            <person name="Derntl C."/>
        </authorList>
    </citation>
    <scope>NUCLEOTIDE SEQUENCE</scope>
    <source>
        <strain evidence="3">TUCIM 5799</strain>
    </source>
</reference>
<feature type="compositionally biased region" description="Polar residues" evidence="1">
    <location>
        <begin position="126"/>
        <end position="135"/>
    </location>
</feature>
<feature type="compositionally biased region" description="Basic and acidic residues" evidence="1">
    <location>
        <begin position="74"/>
        <end position="95"/>
    </location>
</feature>
<feature type="region of interest" description="Disordered" evidence="1">
    <location>
        <begin position="201"/>
        <end position="403"/>
    </location>
</feature>
<feature type="compositionally biased region" description="Basic and acidic residues" evidence="1">
    <location>
        <begin position="33"/>
        <end position="49"/>
    </location>
</feature>
<dbReference type="InterPro" id="IPR039875">
    <property type="entry name" value="LENG1-like"/>
</dbReference>
<feature type="compositionally biased region" description="Basic and acidic residues" evidence="1">
    <location>
        <begin position="109"/>
        <end position="119"/>
    </location>
</feature>
<feature type="compositionally biased region" description="Basic and acidic residues" evidence="1">
    <location>
        <begin position="312"/>
        <end position="327"/>
    </location>
</feature>
<evidence type="ECO:0000313" key="3">
    <source>
        <dbReference type="EMBL" id="KAI1873554.1"/>
    </source>
</evidence>
<gene>
    <name evidence="3" type="ORF">JX265_005176</name>
</gene>
<proteinExistence type="predicted"/>
<comment type="caution">
    <text evidence="3">The sequence shown here is derived from an EMBL/GenBank/DDBJ whole genome shotgun (WGS) entry which is preliminary data.</text>
</comment>
<protein>
    <recommendedName>
        <fullName evidence="2">CBF1-interacting co-repressor CIR N-terminal domain-containing protein</fullName>
    </recommendedName>
</protein>
<name>A0A9P9WPM2_9PEZI</name>
<dbReference type="SMART" id="SM01083">
    <property type="entry name" value="Cir_N"/>
    <property type="match status" value="1"/>
</dbReference>
<accession>A0A9P9WPM2</accession>
<feature type="compositionally biased region" description="Basic and acidic residues" evidence="1">
    <location>
        <begin position="335"/>
        <end position="345"/>
    </location>
</feature>
<organism evidence="3 4">
    <name type="scientific">Neoarthrinium moseri</name>
    <dbReference type="NCBI Taxonomy" id="1658444"/>
    <lineage>
        <taxon>Eukaryota</taxon>
        <taxon>Fungi</taxon>
        <taxon>Dikarya</taxon>
        <taxon>Ascomycota</taxon>
        <taxon>Pezizomycotina</taxon>
        <taxon>Sordariomycetes</taxon>
        <taxon>Xylariomycetidae</taxon>
        <taxon>Amphisphaeriales</taxon>
        <taxon>Apiosporaceae</taxon>
        <taxon>Neoarthrinium</taxon>
    </lineage>
</organism>
<dbReference type="InterPro" id="IPR019339">
    <property type="entry name" value="CIR_N_dom"/>
</dbReference>
<keyword evidence="4" id="KW-1185">Reference proteome</keyword>
<evidence type="ECO:0000259" key="2">
    <source>
        <dbReference type="SMART" id="SM01083"/>
    </source>
</evidence>
<dbReference type="PANTHER" id="PTHR22093:SF0">
    <property type="entry name" value="LEUKOCYTE RECEPTOR CLUSTER MEMBER 1"/>
    <property type="match status" value="1"/>
</dbReference>
<dbReference type="EMBL" id="JAFIMR010000010">
    <property type="protein sequence ID" value="KAI1873554.1"/>
    <property type="molecule type" value="Genomic_DNA"/>
</dbReference>
<feature type="compositionally biased region" description="Basic and acidic residues" evidence="1">
    <location>
        <begin position="365"/>
        <end position="403"/>
    </location>
</feature>
<feature type="domain" description="CBF1-interacting co-repressor CIR N-terminal" evidence="2">
    <location>
        <begin position="10"/>
        <end position="46"/>
    </location>
</feature>
<dbReference type="Proteomes" id="UP000829685">
    <property type="component" value="Unassembled WGS sequence"/>
</dbReference>
<feature type="region of interest" description="Disordered" evidence="1">
    <location>
        <begin position="33"/>
        <end position="182"/>
    </location>
</feature>
<evidence type="ECO:0000256" key="1">
    <source>
        <dbReference type="SAM" id="MobiDB-lite"/>
    </source>
</evidence>
<evidence type="ECO:0000313" key="4">
    <source>
        <dbReference type="Proteomes" id="UP000829685"/>
    </source>
</evidence>
<feature type="compositionally biased region" description="Basic and acidic residues" evidence="1">
    <location>
        <begin position="261"/>
        <end position="289"/>
    </location>
</feature>
<dbReference type="Pfam" id="PF10197">
    <property type="entry name" value="Cir_N"/>
    <property type="match status" value="1"/>
</dbReference>
<dbReference type="PANTHER" id="PTHR22093">
    <property type="entry name" value="LEUKOCYTE RECEPTOR CLUSTER LRC MEMBER 1"/>
    <property type="match status" value="1"/>
</dbReference>
<sequence>MPLHLLGKKSWNVYNADNIARVRRDEAEARERELAEEQRMQEIDGERRLAILRGEVPPPLPPAASAEDAGPDGRYQRDARGQESSRDWAKQGGGERRKRKRVGEDDTDFEMRVARERAQSHGAPDSTMQTGSSTALVPHKSSDAPLTDATGHIDLFPVSSASGTGPHQKNAEAEAEKARKRREYEDQYTMRFSNAAGFKTSVTEGPWYKSGKSGDAEPGPEEAGEVGKDAFGNPDPGRRNRDAARIDANDPLAMMKRGAKKVREVERERKVLNEEREREMRRLRKEERRDRKRRREDDDLDGFSLDGPAPESRTRAHGDRRGHDEERRRKHRSSRHDDEDRDRRERSHRSSGRDSERHGHRSEHRHRDGDRRQHSHKDRESRDKESQQRDSRLRREMSRTDHY</sequence>
<feature type="compositionally biased region" description="Basic and acidic residues" evidence="1">
    <location>
        <begin position="169"/>
        <end position="182"/>
    </location>
</feature>